<reference evidence="2 3" key="1">
    <citation type="submission" date="2016-10" db="EMBL/GenBank/DDBJ databases">
        <authorList>
            <person name="de Groot N.N."/>
        </authorList>
    </citation>
    <scope>NUCLEOTIDE SEQUENCE [LARGE SCALE GENOMIC DNA]</scope>
    <source>
        <strain evidence="2 3">DSM 44778</strain>
    </source>
</reference>
<organism evidence="2 3">
    <name type="scientific">Thermoflavimicrobium dichotomicum</name>
    <dbReference type="NCBI Taxonomy" id="46223"/>
    <lineage>
        <taxon>Bacteria</taxon>
        <taxon>Bacillati</taxon>
        <taxon>Bacillota</taxon>
        <taxon>Bacilli</taxon>
        <taxon>Bacillales</taxon>
        <taxon>Thermoactinomycetaceae</taxon>
        <taxon>Thermoflavimicrobium</taxon>
    </lineage>
</organism>
<gene>
    <name evidence="2" type="ORF">SAMN05421852_110119</name>
</gene>
<dbReference type="InterPro" id="IPR038546">
    <property type="entry name" value="Hen1_N_sf"/>
</dbReference>
<evidence type="ECO:0000313" key="3">
    <source>
        <dbReference type="Proteomes" id="UP000199545"/>
    </source>
</evidence>
<sequence>MYLSITTTYSPATDLGYLLHKHPDRVQSFPLSFGQAHVFYPEATEEVCTAVLLLDIDPIGLVRGEQRRWMDQYVNDRPYVASSFLSVAMAQVYSTALNGRCQHRPELVEQPLPLIAKLPVVPSRGGKKLIEKLFVPLGYEVEIE</sequence>
<accession>A0A1I3RPC8</accession>
<protein>
    <submittedName>
        <fullName evidence="2">3' terminal RNA ribose 2'-O-methyltransferase Hen1</fullName>
    </submittedName>
</protein>
<dbReference type="Proteomes" id="UP000199545">
    <property type="component" value="Unassembled WGS sequence"/>
</dbReference>
<dbReference type="EMBL" id="FORR01000010">
    <property type="protein sequence ID" value="SFJ47752.1"/>
    <property type="molecule type" value="Genomic_DNA"/>
</dbReference>
<keyword evidence="3" id="KW-1185">Reference proteome</keyword>
<feature type="domain" description="Hen1 N-terminal" evidence="1">
    <location>
        <begin position="1"/>
        <end position="143"/>
    </location>
</feature>
<dbReference type="InterPro" id="IPR024740">
    <property type="entry name" value="Hen1_N"/>
</dbReference>
<dbReference type="Gene3D" id="3.30.1610.20">
    <property type="entry name" value="Hen1, N-terminal domain"/>
    <property type="match status" value="1"/>
</dbReference>
<proteinExistence type="predicted"/>
<dbReference type="Pfam" id="PF12623">
    <property type="entry name" value="Hen1_L"/>
    <property type="match status" value="1"/>
</dbReference>
<name>A0A1I3RPC8_9BACL</name>
<keyword evidence="2" id="KW-0489">Methyltransferase</keyword>
<dbReference type="GO" id="GO:0032259">
    <property type="term" value="P:methylation"/>
    <property type="evidence" value="ECO:0007669"/>
    <property type="project" value="UniProtKB-KW"/>
</dbReference>
<evidence type="ECO:0000259" key="1">
    <source>
        <dbReference type="Pfam" id="PF12623"/>
    </source>
</evidence>
<dbReference type="GO" id="GO:0008168">
    <property type="term" value="F:methyltransferase activity"/>
    <property type="evidence" value="ECO:0007669"/>
    <property type="project" value="UniProtKB-KW"/>
</dbReference>
<keyword evidence="2" id="KW-0808">Transferase</keyword>
<dbReference type="AlphaFoldDB" id="A0A1I3RPC8"/>
<dbReference type="STRING" id="46223.SAMN05421852_110119"/>
<evidence type="ECO:0000313" key="2">
    <source>
        <dbReference type="EMBL" id="SFJ47752.1"/>
    </source>
</evidence>